<sequence>MNAAMTNHPLKARKVQFNFDQTPLYWLPDDPFSTHLINGIHLLLPEGELWFCRVYNKALPLVTDDALREDVVGFIRQEAVHSRAHTEAQGYLQRHGLDSDAYLERVNWLFKNLLGEQPLGVAALQQPGLEKPWLILRVGIIAAIEHFTGVLGQWAMDNTSWEADGDPTMVDLFKWHLAEEVEHRTVAFDLFQHLCETELGFYVSRQALMALVFPLIVYFIAEGGRTLFRQDDSPRLRRLGKSLLPRVLLELERVGRKNGNVPTFSFLVRATLRWLSPGFHPITEGDTRQALAYLARSPAARAAASTH</sequence>
<organism evidence="1 2">
    <name type="scientific">Marinobacter xestospongiae</name>
    <dbReference type="NCBI Taxonomy" id="994319"/>
    <lineage>
        <taxon>Bacteria</taxon>
        <taxon>Pseudomonadati</taxon>
        <taxon>Pseudomonadota</taxon>
        <taxon>Gammaproteobacteria</taxon>
        <taxon>Pseudomonadales</taxon>
        <taxon>Marinobacteraceae</taxon>
        <taxon>Marinobacter</taxon>
    </lineage>
</organism>
<dbReference type="EC" id="3.-.-.-" evidence="1"/>
<keyword evidence="2" id="KW-1185">Reference proteome</keyword>
<evidence type="ECO:0000313" key="2">
    <source>
        <dbReference type="Proteomes" id="UP001269819"/>
    </source>
</evidence>
<reference evidence="1 2" key="1">
    <citation type="submission" date="2023-10" db="EMBL/GenBank/DDBJ databases">
        <title>Characteristics and mechanism of a salt-tolerant marine origin heterotrophic nitrifying- aerobic denitrifying bacteria Marinobacter xestospongiae HN1.</title>
        <authorList>
            <person name="Qi R."/>
        </authorList>
    </citation>
    <scope>NUCLEOTIDE SEQUENCE [LARGE SCALE GENOMIC DNA]</scope>
    <source>
        <strain evidence="1 2">HN1</strain>
    </source>
</reference>
<proteinExistence type="predicted"/>
<dbReference type="PANTHER" id="PTHR39456:SF1">
    <property type="entry name" value="METAL-DEPENDENT HYDROLASE"/>
    <property type="match status" value="1"/>
</dbReference>
<dbReference type="RefSeq" id="WP_316974926.1">
    <property type="nucleotide sequence ID" value="NZ_JAWIIJ010000015.1"/>
</dbReference>
<dbReference type="InterPro" id="IPR016516">
    <property type="entry name" value="UCP07580"/>
</dbReference>
<dbReference type="PANTHER" id="PTHR39456">
    <property type="entry name" value="METAL-DEPENDENT HYDROLASE"/>
    <property type="match status" value="1"/>
</dbReference>
<name>A0ABU3W1W4_9GAMM</name>
<dbReference type="GO" id="GO:0016787">
    <property type="term" value="F:hydrolase activity"/>
    <property type="evidence" value="ECO:0007669"/>
    <property type="project" value="UniProtKB-KW"/>
</dbReference>
<gene>
    <name evidence="1" type="ORF">RYS15_17705</name>
</gene>
<dbReference type="PIRSF" id="PIRSF007580">
    <property type="entry name" value="UCP07580"/>
    <property type="match status" value="1"/>
</dbReference>
<dbReference type="Pfam" id="PF10118">
    <property type="entry name" value="Metal_hydrol"/>
    <property type="match status" value="1"/>
</dbReference>
<protein>
    <submittedName>
        <fullName evidence="1">Metal-dependent hydrolase</fullName>
        <ecNumber evidence="1">3.-.-.-</ecNumber>
    </submittedName>
</protein>
<comment type="caution">
    <text evidence="1">The sequence shown here is derived from an EMBL/GenBank/DDBJ whole genome shotgun (WGS) entry which is preliminary data.</text>
</comment>
<keyword evidence="1" id="KW-0378">Hydrolase</keyword>
<dbReference type="EMBL" id="JAWIIJ010000015">
    <property type="protein sequence ID" value="MDV2080523.1"/>
    <property type="molecule type" value="Genomic_DNA"/>
</dbReference>
<dbReference type="Proteomes" id="UP001269819">
    <property type="component" value="Unassembled WGS sequence"/>
</dbReference>
<evidence type="ECO:0000313" key="1">
    <source>
        <dbReference type="EMBL" id="MDV2080523.1"/>
    </source>
</evidence>
<accession>A0ABU3W1W4</accession>